<dbReference type="Pfam" id="PF00659">
    <property type="entry name" value="POLO_box"/>
    <property type="match status" value="1"/>
</dbReference>
<reference evidence="3" key="2">
    <citation type="submission" date="2015-08" db="UniProtKB">
        <authorList>
            <consortium name="WormBaseParasite"/>
        </authorList>
    </citation>
    <scope>IDENTIFICATION</scope>
</reference>
<dbReference type="InterPro" id="IPR033701">
    <property type="entry name" value="POLO_box_1"/>
</dbReference>
<dbReference type="AlphaFoldDB" id="A0A0K0G282"/>
<dbReference type="SUPFAM" id="SSF82615">
    <property type="entry name" value="Polo-box domain"/>
    <property type="match status" value="1"/>
</dbReference>
<sequence>MSVRRSGNISKKDSKLDPKHGIEDIFQKGFRLVGIYGFRGYTWMVFKYVNSHENENIPEKEFKLDIEKKSNFILEEVHKTFNFLSYFGPKIESSSEIDSCALSRFDRPKHFVSRWIDFNVKYGLGYQLFDSSVGVHFKDNSRLVVDGGMKKYQYIYKNGKREYFEYDKCPKMLVKRFKLLGYFKNFMKTYLLA</sequence>
<name>A0A0K0G282_STRVS</name>
<dbReference type="Proteomes" id="UP000035680">
    <property type="component" value="Unassembled WGS sequence"/>
</dbReference>
<evidence type="ECO:0000313" key="2">
    <source>
        <dbReference type="Proteomes" id="UP000035680"/>
    </source>
</evidence>
<feature type="domain" description="POLO box" evidence="1">
    <location>
        <begin position="111"/>
        <end position="189"/>
    </location>
</feature>
<proteinExistence type="predicted"/>
<evidence type="ECO:0000313" key="3">
    <source>
        <dbReference type="WBParaSite" id="SVE_1882800.1"/>
    </source>
</evidence>
<dbReference type="PROSITE" id="PS50078">
    <property type="entry name" value="POLO_BOX"/>
    <property type="match status" value="1"/>
</dbReference>
<keyword evidence="2" id="KW-1185">Reference proteome</keyword>
<dbReference type="STRING" id="75913.A0A0K0G282"/>
<reference evidence="2" key="1">
    <citation type="submission" date="2014-07" db="EMBL/GenBank/DDBJ databases">
        <authorList>
            <person name="Martin A.A"/>
            <person name="De Silva N."/>
        </authorList>
    </citation>
    <scope>NUCLEOTIDE SEQUENCE</scope>
</reference>
<dbReference type="CDD" id="cd13118">
    <property type="entry name" value="POLO_box_1"/>
    <property type="match status" value="1"/>
</dbReference>
<dbReference type="Gene3D" id="3.30.1120.30">
    <property type="entry name" value="POLO box domain"/>
    <property type="match status" value="1"/>
</dbReference>
<dbReference type="InterPro" id="IPR000959">
    <property type="entry name" value="POLO_box_dom"/>
</dbReference>
<protein>
    <submittedName>
        <fullName evidence="3">Polo kinase</fullName>
    </submittedName>
</protein>
<evidence type="ECO:0000259" key="1">
    <source>
        <dbReference type="PROSITE" id="PS50078"/>
    </source>
</evidence>
<organism evidence="2 3">
    <name type="scientific">Strongyloides venezuelensis</name>
    <name type="common">Threadworm</name>
    <dbReference type="NCBI Taxonomy" id="75913"/>
    <lineage>
        <taxon>Eukaryota</taxon>
        <taxon>Metazoa</taxon>
        <taxon>Ecdysozoa</taxon>
        <taxon>Nematoda</taxon>
        <taxon>Chromadorea</taxon>
        <taxon>Rhabditida</taxon>
        <taxon>Tylenchina</taxon>
        <taxon>Panagrolaimomorpha</taxon>
        <taxon>Strongyloidoidea</taxon>
        <taxon>Strongyloididae</taxon>
        <taxon>Strongyloides</taxon>
    </lineage>
</organism>
<accession>A0A0K0G282</accession>
<dbReference type="InterPro" id="IPR036947">
    <property type="entry name" value="POLO_box_dom_sf"/>
</dbReference>
<dbReference type="WBParaSite" id="SVE_1882800.1">
    <property type="protein sequence ID" value="SVE_1882800.1"/>
    <property type="gene ID" value="SVE_1882800"/>
</dbReference>